<evidence type="ECO:0008006" key="3">
    <source>
        <dbReference type="Google" id="ProtNLM"/>
    </source>
</evidence>
<proteinExistence type="predicted"/>
<evidence type="ECO:0000313" key="2">
    <source>
        <dbReference type="Proteomes" id="UP000837857"/>
    </source>
</evidence>
<accession>A0ABN8IFX7</accession>
<sequence>MSLFRTLMSLASHNAKVAIRGGNGNPSLRPLLSCAPLAMVGFDRGAHSQDLTKNIQYITNDKVKLTLDPNTMKLDKRRGRPICVMITWLLARQKHVMKYASLYLERGFDVVSVSCTPWQLMWPMKGSQLVAGDLIKLMSANESDQPMVVHGFSVGGYIWGEVCAKAMENRDAYEPVMERVSAQVWDSAADISEITIGVPIAVFPKNKIMQKTLKAYMEYHMRTFHEAATAHYIRSSQLFHTNLCRAPALFLLSSSDPVGAERSNRAVYDAWRKMGVECTWQCWERSGHVQHLTKHREEYIHLLDDHLRRHSLSAREEASERRSSSLHL</sequence>
<dbReference type="Pfam" id="PF05705">
    <property type="entry name" value="DUF829"/>
    <property type="match status" value="1"/>
</dbReference>
<dbReference type="PANTHER" id="PTHR20908">
    <property type="entry name" value="LD15586P"/>
    <property type="match status" value="1"/>
</dbReference>
<organism evidence="1 2">
    <name type="scientific">Iphiclides podalirius</name>
    <name type="common">scarce swallowtail</name>
    <dbReference type="NCBI Taxonomy" id="110791"/>
    <lineage>
        <taxon>Eukaryota</taxon>
        <taxon>Metazoa</taxon>
        <taxon>Ecdysozoa</taxon>
        <taxon>Arthropoda</taxon>
        <taxon>Hexapoda</taxon>
        <taxon>Insecta</taxon>
        <taxon>Pterygota</taxon>
        <taxon>Neoptera</taxon>
        <taxon>Endopterygota</taxon>
        <taxon>Lepidoptera</taxon>
        <taxon>Glossata</taxon>
        <taxon>Ditrysia</taxon>
        <taxon>Papilionoidea</taxon>
        <taxon>Papilionidae</taxon>
        <taxon>Papilioninae</taxon>
        <taxon>Iphiclides</taxon>
    </lineage>
</organism>
<protein>
    <recommendedName>
        <fullName evidence="3">Transmembrane protein 53</fullName>
    </recommendedName>
</protein>
<reference evidence="1" key="1">
    <citation type="submission" date="2022-03" db="EMBL/GenBank/DDBJ databases">
        <authorList>
            <person name="Martin H S."/>
        </authorList>
    </citation>
    <scope>NUCLEOTIDE SEQUENCE</scope>
</reference>
<dbReference type="InterPro" id="IPR008547">
    <property type="entry name" value="DUF829_TMEM53"/>
</dbReference>
<keyword evidence="2" id="KW-1185">Reference proteome</keyword>
<dbReference type="EMBL" id="OW152834">
    <property type="protein sequence ID" value="CAH2055644.1"/>
    <property type="molecule type" value="Genomic_DNA"/>
</dbReference>
<dbReference type="Proteomes" id="UP000837857">
    <property type="component" value="Chromosome 22"/>
</dbReference>
<feature type="non-terminal residue" evidence="1">
    <location>
        <position position="328"/>
    </location>
</feature>
<dbReference type="Gene3D" id="3.40.50.1820">
    <property type="entry name" value="alpha/beta hydrolase"/>
    <property type="match status" value="1"/>
</dbReference>
<dbReference type="InterPro" id="IPR029058">
    <property type="entry name" value="AB_hydrolase_fold"/>
</dbReference>
<dbReference type="PANTHER" id="PTHR20908:SF1">
    <property type="entry name" value="LD15586P"/>
    <property type="match status" value="1"/>
</dbReference>
<evidence type="ECO:0000313" key="1">
    <source>
        <dbReference type="EMBL" id="CAH2055644.1"/>
    </source>
</evidence>
<dbReference type="SUPFAM" id="SSF53474">
    <property type="entry name" value="alpha/beta-Hydrolases"/>
    <property type="match status" value="1"/>
</dbReference>
<name>A0ABN8IFX7_9NEOP</name>
<gene>
    <name evidence="1" type="ORF">IPOD504_LOCUS8974</name>
</gene>